<feature type="transmembrane region" description="Helical" evidence="1">
    <location>
        <begin position="101"/>
        <end position="119"/>
    </location>
</feature>
<reference evidence="2 3" key="1">
    <citation type="submission" date="2017-09" db="EMBL/GenBank/DDBJ databases">
        <title>Depth-based differentiation of microbial function through sediment-hosted aquifers and enrichment of novel symbionts in the deep terrestrial subsurface.</title>
        <authorList>
            <person name="Probst A.J."/>
            <person name="Ladd B."/>
            <person name="Jarett J.K."/>
            <person name="Geller-Mcgrath D.E."/>
            <person name="Sieber C.M."/>
            <person name="Emerson J.B."/>
            <person name="Anantharaman K."/>
            <person name="Thomas B.C."/>
            <person name="Malmstrom R."/>
            <person name="Stieglmeier M."/>
            <person name="Klingl A."/>
            <person name="Woyke T."/>
            <person name="Ryan C.M."/>
            <person name="Banfield J.F."/>
        </authorList>
    </citation>
    <scope>NUCLEOTIDE SEQUENCE [LARGE SCALE GENOMIC DNA]</scope>
    <source>
        <strain evidence="2">CG10_big_fil_rev_8_21_14_0_10_31_9</strain>
    </source>
</reference>
<evidence type="ECO:0000313" key="2">
    <source>
        <dbReference type="EMBL" id="PIR44223.1"/>
    </source>
</evidence>
<proteinExistence type="predicted"/>
<sequence length="139" mass="16361">MENNLNTNNKFWRYITNFWTFVVYIVAIGDYITNNGWHDYLGPVATIYVAILAIYAGEKEFERWYDYYKGRHPGEVFIFIWTILIIGLITTNFFLNKPYVLPGEIITVYITVLGILAITNKSKKIFKEKHNKQHTLKGK</sequence>
<protein>
    <submittedName>
        <fullName evidence="2">Uncharacterized protein</fullName>
    </submittedName>
</protein>
<comment type="caution">
    <text evidence="2">The sequence shown here is derived from an EMBL/GenBank/DDBJ whole genome shotgun (WGS) entry which is preliminary data.</text>
</comment>
<evidence type="ECO:0000256" key="1">
    <source>
        <dbReference type="SAM" id="Phobius"/>
    </source>
</evidence>
<dbReference type="EMBL" id="PCXV01000017">
    <property type="protein sequence ID" value="PIR44223.1"/>
    <property type="molecule type" value="Genomic_DNA"/>
</dbReference>
<organism evidence="2 3">
    <name type="scientific">Candidatus Wolfebacteria bacterium CG10_big_fil_rev_8_21_14_0_10_31_9</name>
    <dbReference type="NCBI Taxonomy" id="1975070"/>
    <lineage>
        <taxon>Bacteria</taxon>
        <taxon>Candidatus Wolfeibacteriota</taxon>
    </lineage>
</organism>
<name>A0A2H0RCM4_9BACT</name>
<gene>
    <name evidence="2" type="ORF">COV23_01000</name>
</gene>
<dbReference type="Proteomes" id="UP000231602">
    <property type="component" value="Unassembled WGS sequence"/>
</dbReference>
<feature type="transmembrane region" description="Helical" evidence="1">
    <location>
        <begin position="76"/>
        <end position="95"/>
    </location>
</feature>
<dbReference type="AlphaFoldDB" id="A0A2H0RCM4"/>
<feature type="transmembrane region" description="Helical" evidence="1">
    <location>
        <begin position="12"/>
        <end position="34"/>
    </location>
</feature>
<evidence type="ECO:0000313" key="3">
    <source>
        <dbReference type="Proteomes" id="UP000231602"/>
    </source>
</evidence>
<accession>A0A2H0RCM4</accession>
<keyword evidence="1" id="KW-1133">Transmembrane helix</keyword>
<keyword evidence="1" id="KW-0812">Transmembrane</keyword>
<keyword evidence="1" id="KW-0472">Membrane</keyword>
<feature type="transmembrane region" description="Helical" evidence="1">
    <location>
        <begin position="40"/>
        <end position="56"/>
    </location>
</feature>